<sequence length="172" mass="19270">MDHEQLDYRRVSPRLIPLRQINNAIGFGFFFLALLVPIVIVNAVNSTFFSMNSAAYLLYVLPVAVLVWGIVLACIIPRQVRAMGYLEQQDDLLLRRGILFRNQVAVPYGRIQYVDIRQGPLQRAFGVTQIVITTAGGGTASTFEGLVMPEAERLRDELTQRGYARLAELGQS</sequence>
<evidence type="ECO:0000259" key="2">
    <source>
        <dbReference type="Pfam" id="PF03703"/>
    </source>
</evidence>
<reference evidence="3 4" key="1">
    <citation type="journal article" date="2019" name="Int. J. Syst. Evol. Microbiol.">
        <title>The Global Catalogue of Microorganisms (GCM) 10K type strain sequencing project: providing services to taxonomists for standard genome sequencing and annotation.</title>
        <authorList>
            <consortium name="The Broad Institute Genomics Platform"/>
            <consortium name="The Broad Institute Genome Sequencing Center for Infectious Disease"/>
            <person name="Wu L."/>
            <person name="Ma J."/>
        </authorList>
    </citation>
    <scope>NUCLEOTIDE SEQUENCE [LARGE SCALE GENOMIC DNA]</scope>
    <source>
        <strain evidence="3 4">JCM 13595</strain>
    </source>
</reference>
<dbReference type="InterPro" id="IPR005182">
    <property type="entry name" value="YdbS-like_PH"/>
</dbReference>
<evidence type="ECO:0000256" key="1">
    <source>
        <dbReference type="SAM" id="Phobius"/>
    </source>
</evidence>
<comment type="caution">
    <text evidence="3">The sequence shown here is derived from an EMBL/GenBank/DDBJ whole genome shotgun (WGS) entry which is preliminary data.</text>
</comment>
<gene>
    <name evidence="3" type="ORF">GCM10009720_22590</name>
</gene>
<dbReference type="PANTHER" id="PTHR34473:SF3">
    <property type="entry name" value="TRANSMEMBRANE PROTEIN-RELATED"/>
    <property type="match status" value="1"/>
</dbReference>
<dbReference type="EMBL" id="BAAAMN010000048">
    <property type="protein sequence ID" value="GAA2041542.1"/>
    <property type="molecule type" value="Genomic_DNA"/>
</dbReference>
<keyword evidence="4" id="KW-1185">Reference proteome</keyword>
<accession>A0ABN2URN9</accession>
<name>A0ABN2URN9_9MICC</name>
<evidence type="ECO:0000313" key="4">
    <source>
        <dbReference type="Proteomes" id="UP001501461"/>
    </source>
</evidence>
<dbReference type="Proteomes" id="UP001501461">
    <property type="component" value="Unassembled WGS sequence"/>
</dbReference>
<feature type="transmembrane region" description="Helical" evidence="1">
    <location>
        <begin position="56"/>
        <end position="76"/>
    </location>
</feature>
<organism evidence="3 4">
    <name type="scientific">Yaniella flava</name>
    <dbReference type="NCBI Taxonomy" id="287930"/>
    <lineage>
        <taxon>Bacteria</taxon>
        <taxon>Bacillati</taxon>
        <taxon>Actinomycetota</taxon>
        <taxon>Actinomycetes</taxon>
        <taxon>Micrococcales</taxon>
        <taxon>Micrococcaceae</taxon>
        <taxon>Yaniella</taxon>
    </lineage>
</organism>
<protein>
    <submittedName>
        <fullName evidence="3">PH domain-containing protein</fullName>
    </submittedName>
</protein>
<keyword evidence="1" id="KW-0812">Transmembrane</keyword>
<dbReference type="Pfam" id="PF03703">
    <property type="entry name" value="bPH_2"/>
    <property type="match status" value="1"/>
</dbReference>
<keyword evidence="1" id="KW-0472">Membrane</keyword>
<keyword evidence="1" id="KW-1133">Transmembrane helix</keyword>
<evidence type="ECO:0000313" key="3">
    <source>
        <dbReference type="EMBL" id="GAA2041542.1"/>
    </source>
</evidence>
<feature type="transmembrane region" description="Helical" evidence="1">
    <location>
        <begin position="21"/>
        <end position="44"/>
    </location>
</feature>
<dbReference type="RefSeq" id="WP_343958704.1">
    <property type="nucleotide sequence ID" value="NZ_BAAAMN010000048.1"/>
</dbReference>
<proteinExistence type="predicted"/>
<feature type="domain" description="YdbS-like PH" evidence="2">
    <location>
        <begin position="81"/>
        <end position="158"/>
    </location>
</feature>
<dbReference type="PANTHER" id="PTHR34473">
    <property type="entry name" value="UPF0699 TRANSMEMBRANE PROTEIN YDBS"/>
    <property type="match status" value="1"/>
</dbReference>